<dbReference type="CDD" id="cd08279">
    <property type="entry name" value="Zn_ADH_class_III"/>
    <property type="match status" value="1"/>
</dbReference>
<dbReference type="Pfam" id="PF08240">
    <property type="entry name" value="ADH_N"/>
    <property type="match status" value="1"/>
</dbReference>
<keyword evidence="5" id="KW-0520">NAD</keyword>
<evidence type="ECO:0000256" key="3">
    <source>
        <dbReference type="ARBA" id="ARBA00022833"/>
    </source>
</evidence>
<dbReference type="AlphaFoldDB" id="A0A511D2V8"/>
<keyword evidence="3 6" id="KW-0862">Zinc</keyword>
<gene>
    <name evidence="9" type="ORF">PA7_17510</name>
</gene>
<evidence type="ECO:0000256" key="4">
    <source>
        <dbReference type="ARBA" id="ARBA00023002"/>
    </source>
</evidence>
<dbReference type="PANTHER" id="PTHR43880:SF12">
    <property type="entry name" value="ALCOHOL DEHYDROGENASE CLASS-3"/>
    <property type="match status" value="1"/>
</dbReference>
<evidence type="ECO:0000259" key="7">
    <source>
        <dbReference type="Pfam" id="PF00107"/>
    </source>
</evidence>
<dbReference type="SUPFAM" id="SSF50129">
    <property type="entry name" value="GroES-like"/>
    <property type="match status" value="2"/>
</dbReference>
<dbReference type="Gene3D" id="3.90.180.10">
    <property type="entry name" value="Medium-chain alcohol dehydrogenases, catalytic domain"/>
    <property type="match status" value="1"/>
</dbReference>
<feature type="domain" description="Alcohol dehydrogenase-like C-terminal" evidence="7">
    <location>
        <begin position="196"/>
        <end position="329"/>
    </location>
</feature>
<comment type="caution">
    <text evidence="9">The sequence shown here is derived from an EMBL/GenBank/DDBJ whole genome shotgun (WGS) entry which is preliminary data.</text>
</comment>
<feature type="domain" description="Alcohol dehydrogenase-like N-terminal" evidence="8">
    <location>
        <begin position="27"/>
        <end position="155"/>
    </location>
</feature>
<comment type="cofactor">
    <cofactor evidence="6">
        <name>Zn(2+)</name>
        <dbReference type="ChEBI" id="CHEBI:29105"/>
    </cofactor>
</comment>
<sequence length="373" mass="38885">MKTKAAVLREVGKPFEIEELTLDPPKEGEVLIKYVAAGLCHSDEHLRHGDIVPRFPIVGGHEGAGIIEEVGPGVTRLKPGDHVICSFLPVCGHCRFCASGMTNLCDQGATILDGCLPDGTYRFHSDAGEDLGGMCMLGTFSERATVSQNSCIKVADDVPLNTAVLIGCGVPTGFGSAVHAAATEPGDTIAIYGVGGIGINAVQGAALAGAANVVAIDPLANKREMAERVGATHSCATAEEAHELMQQLTRGVGADKAIVTVGVVDSAVVTNAFNAIRKGGTVVVTGLADPAKTTIELSGSVLTLFEKRIQGSLFGSGDPFKDIPRLVDMYQAGQLKLDELVTNTYSLEEVNKGYDDLINGVNVRGVIIHDPNA</sequence>
<dbReference type="GO" id="GO:0051903">
    <property type="term" value="F:S-(hydroxymethyl)glutathione dehydrogenase [NAD(P)+] activity"/>
    <property type="evidence" value="ECO:0007669"/>
    <property type="project" value="TreeGrafter"/>
</dbReference>
<dbReference type="Gene3D" id="3.40.50.720">
    <property type="entry name" value="NAD(P)-binding Rossmann-like Domain"/>
    <property type="match status" value="1"/>
</dbReference>
<protein>
    <submittedName>
        <fullName evidence="9">Alcohol dehydrogenase</fullName>
    </submittedName>
</protein>
<comment type="similarity">
    <text evidence="1 6">Belongs to the zinc-containing alcohol dehydrogenase family.</text>
</comment>
<name>A0A511D2V8_9PSEU</name>
<evidence type="ECO:0000313" key="9">
    <source>
        <dbReference type="EMBL" id="GEL17914.1"/>
    </source>
</evidence>
<dbReference type="GO" id="GO:0005829">
    <property type="term" value="C:cytosol"/>
    <property type="evidence" value="ECO:0007669"/>
    <property type="project" value="TreeGrafter"/>
</dbReference>
<dbReference type="Pfam" id="PF00107">
    <property type="entry name" value="ADH_zinc_N"/>
    <property type="match status" value="1"/>
</dbReference>
<dbReference type="Proteomes" id="UP000321328">
    <property type="component" value="Unassembled WGS sequence"/>
</dbReference>
<evidence type="ECO:0000256" key="1">
    <source>
        <dbReference type="ARBA" id="ARBA00008072"/>
    </source>
</evidence>
<dbReference type="InterPro" id="IPR023921">
    <property type="entry name" value="ADH_Zn_actinomycetes"/>
</dbReference>
<dbReference type="OrthoDB" id="3265141at2"/>
<dbReference type="InterPro" id="IPR013154">
    <property type="entry name" value="ADH-like_N"/>
</dbReference>
<dbReference type="SUPFAM" id="SSF51735">
    <property type="entry name" value="NAD(P)-binding Rossmann-fold domains"/>
    <property type="match status" value="1"/>
</dbReference>
<dbReference type="RefSeq" id="WP_028930186.1">
    <property type="nucleotide sequence ID" value="NZ_AUII01000009.1"/>
</dbReference>
<dbReference type="PROSITE" id="PS00059">
    <property type="entry name" value="ADH_ZINC"/>
    <property type="match status" value="1"/>
</dbReference>
<dbReference type="GO" id="GO:0008270">
    <property type="term" value="F:zinc ion binding"/>
    <property type="evidence" value="ECO:0007669"/>
    <property type="project" value="InterPro"/>
</dbReference>
<dbReference type="GO" id="GO:0046294">
    <property type="term" value="P:formaldehyde catabolic process"/>
    <property type="evidence" value="ECO:0007669"/>
    <property type="project" value="TreeGrafter"/>
</dbReference>
<dbReference type="NCBIfam" id="TIGR03989">
    <property type="entry name" value="Rxyl_3153"/>
    <property type="match status" value="1"/>
</dbReference>
<dbReference type="STRING" id="1123024.GCA_000423625_02377"/>
<keyword evidence="10" id="KW-1185">Reference proteome</keyword>
<reference evidence="9 10" key="1">
    <citation type="submission" date="2019-07" db="EMBL/GenBank/DDBJ databases">
        <title>Whole genome shotgun sequence of Pseudonocardia asaccharolytica NBRC 16224.</title>
        <authorList>
            <person name="Hosoyama A."/>
            <person name="Uohara A."/>
            <person name="Ohji S."/>
            <person name="Ichikawa N."/>
        </authorList>
    </citation>
    <scope>NUCLEOTIDE SEQUENCE [LARGE SCALE GENOMIC DNA]</scope>
    <source>
        <strain evidence="9 10">NBRC 16224</strain>
    </source>
</reference>
<organism evidence="9 10">
    <name type="scientific">Pseudonocardia asaccharolytica DSM 44247 = NBRC 16224</name>
    <dbReference type="NCBI Taxonomy" id="1123024"/>
    <lineage>
        <taxon>Bacteria</taxon>
        <taxon>Bacillati</taxon>
        <taxon>Actinomycetota</taxon>
        <taxon>Actinomycetes</taxon>
        <taxon>Pseudonocardiales</taxon>
        <taxon>Pseudonocardiaceae</taxon>
        <taxon>Pseudonocardia</taxon>
    </lineage>
</organism>
<keyword evidence="4" id="KW-0560">Oxidoreductase</keyword>
<evidence type="ECO:0000256" key="5">
    <source>
        <dbReference type="ARBA" id="ARBA00023027"/>
    </source>
</evidence>
<proteinExistence type="inferred from homology"/>
<keyword evidence="2 6" id="KW-0479">Metal-binding</keyword>
<dbReference type="InterPro" id="IPR036291">
    <property type="entry name" value="NAD(P)-bd_dom_sf"/>
</dbReference>
<dbReference type="PANTHER" id="PTHR43880">
    <property type="entry name" value="ALCOHOL DEHYDROGENASE"/>
    <property type="match status" value="1"/>
</dbReference>
<dbReference type="InterPro" id="IPR002328">
    <property type="entry name" value="ADH_Zn_CS"/>
</dbReference>
<evidence type="ECO:0000259" key="8">
    <source>
        <dbReference type="Pfam" id="PF08240"/>
    </source>
</evidence>
<dbReference type="InterPro" id="IPR011032">
    <property type="entry name" value="GroES-like_sf"/>
</dbReference>
<evidence type="ECO:0000256" key="6">
    <source>
        <dbReference type="RuleBase" id="RU361277"/>
    </source>
</evidence>
<evidence type="ECO:0000313" key="10">
    <source>
        <dbReference type="Proteomes" id="UP000321328"/>
    </source>
</evidence>
<accession>A0A511D2V8</accession>
<evidence type="ECO:0000256" key="2">
    <source>
        <dbReference type="ARBA" id="ARBA00022723"/>
    </source>
</evidence>
<dbReference type="EMBL" id="BJVI01000013">
    <property type="protein sequence ID" value="GEL17914.1"/>
    <property type="molecule type" value="Genomic_DNA"/>
</dbReference>
<dbReference type="InterPro" id="IPR013149">
    <property type="entry name" value="ADH-like_C"/>
</dbReference>